<dbReference type="EMBL" id="KV417815">
    <property type="protein sequence ID" value="KZP05844.1"/>
    <property type="molecule type" value="Genomic_DNA"/>
</dbReference>
<name>A0A167W9L0_9AGAM</name>
<gene>
    <name evidence="2" type="ORF">FIBSPDRAFT_338777</name>
</gene>
<evidence type="ECO:0000256" key="1">
    <source>
        <dbReference type="SAM" id="MobiDB-lite"/>
    </source>
</evidence>
<evidence type="ECO:0000313" key="2">
    <source>
        <dbReference type="EMBL" id="KZP05844.1"/>
    </source>
</evidence>
<protein>
    <submittedName>
        <fullName evidence="2">Uncharacterized protein</fullName>
    </submittedName>
</protein>
<feature type="region of interest" description="Disordered" evidence="1">
    <location>
        <begin position="152"/>
        <end position="265"/>
    </location>
</feature>
<feature type="compositionally biased region" description="Low complexity" evidence="1">
    <location>
        <begin position="191"/>
        <end position="208"/>
    </location>
</feature>
<keyword evidence="3" id="KW-1185">Reference proteome</keyword>
<proteinExistence type="predicted"/>
<feature type="compositionally biased region" description="Gly residues" evidence="1">
    <location>
        <begin position="216"/>
        <end position="247"/>
    </location>
</feature>
<organism evidence="2 3">
    <name type="scientific">Athelia psychrophila</name>
    <dbReference type="NCBI Taxonomy" id="1759441"/>
    <lineage>
        <taxon>Eukaryota</taxon>
        <taxon>Fungi</taxon>
        <taxon>Dikarya</taxon>
        <taxon>Basidiomycota</taxon>
        <taxon>Agaricomycotina</taxon>
        <taxon>Agaricomycetes</taxon>
        <taxon>Agaricomycetidae</taxon>
        <taxon>Atheliales</taxon>
        <taxon>Atheliaceae</taxon>
        <taxon>Athelia</taxon>
    </lineage>
</organism>
<dbReference type="Proteomes" id="UP000076532">
    <property type="component" value="Unassembled WGS sequence"/>
</dbReference>
<dbReference type="AlphaFoldDB" id="A0A167W9L0"/>
<accession>A0A167W9L0</accession>
<evidence type="ECO:0000313" key="3">
    <source>
        <dbReference type="Proteomes" id="UP000076532"/>
    </source>
</evidence>
<reference evidence="2 3" key="1">
    <citation type="journal article" date="2016" name="Mol. Biol. Evol.">
        <title>Comparative Genomics of Early-Diverging Mushroom-Forming Fungi Provides Insights into the Origins of Lignocellulose Decay Capabilities.</title>
        <authorList>
            <person name="Nagy L.G."/>
            <person name="Riley R."/>
            <person name="Tritt A."/>
            <person name="Adam C."/>
            <person name="Daum C."/>
            <person name="Floudas D."/>
            <person name="Sun H."/>
            <person name="Yadav J.S."/>
            <person name="Pangilinan J."/>
            <person name="Larsson K.H."/>
            <person name="Matsuura K."/>
            <person name="Barry K."/>
            <person name="Labutti K."/>
            <person name="Kuo R."/>
            <person name="Ohm R.A."/>
            <person name="Bhattacharya S.S."/>
            <person name="Shirouzu T."/>
            <person name="Yoshinaga Y."/>
            <person name="Martin F.M."/>
            <person name="Grigoriev I.V."/>
            <person name="Hibbett D.S."/>
        </authorList>
    </citation>
    <scope>NUCLEOTIDE SEQUENCE [LARGE SCALE GENOMIC DNA]</scope>
    <source>
        <strain evidence="2 3">CBS 109695</strain>
    </source>
</reference>
<sequence>MCLQLIHIIGARSVIADPIHGDYGRAAATLAIADAYALPPHHIPPTHHLPRPLRLLLVLLALNNIDADRRPAHTPLRHPAPKRHRTPRVLALIRVPRVGHDRQARPLRAPSEPQPRKWKWQWQRARERPLRLALQHGLRRLLLLHPAPPARTRVPRRRRARAEPVHRGAAARGTAAVPQHEPEQDRHVRAAVRAPPARVGRRAGAAAAADRRRGECVGGGRGGEAAAGGGAGAGGCEPDMGGGGDGYRGYCADGRRGAGVDAAQG</sequence>